<accession>A0A182MIZ9</accession>
<reference evidence="1" key="2">
    <citation type="submission" date="2020-05" db="UniProtKB">
        <authorList>
            <consortium name="EnsemblMetazoa"/>
        </authorList>
    </citation>
    <scope>IDENTIFICATION</scope>
    <source>
        <strain evidence="1">A-37</strain>
    </source>
</reference>
<dbReference type="EMBL" id="AXCM01001674">
    <property type="status" value="NOT_ANNOTATED_CDS"/>
    <property type="molecule type" value="Genomic_DNA"/>
</dbReference>
<name>A0A182MIZ9_9DIPT</name>
<protein>
    <submittedName>
        <fullName evidence="1">Uncharacterized protein</fullName>
    </submittedName>
</protein>
<proteinExistence type="predicted"/>
<sequence length="336" mass="36778">MSTSGVAIVWSWSHLSLTDFGLQHQSNAYFLPASTDAGPSAGVVKADEPPAPISMIDTIARNLCSNSSSGCRCKCARSCFTLPHDESSLSRTFCGLLPTVPTAAAPSSTRASSRRRLIQRVQTRREVPVSPSPPSASPLRAAACSSEASLVDNCSICAISVSMELTPGHQWEQLIRVEECLEQRNQLAGLCVLDVQFELGKKRTKLILCILPITLRKRNQSGQHSTPDRPPCRMLGERFLNACQQQFTFSDGQQPQNALSINTRQYAFQQILHRILLYLGHGRCRNGGHLRTAAYIVLFVCAASQLFLCQKALLGALFLHLLLGLDRQLIGHVLQA</sequence>
<evidence type="ECO:0000313" key="2">
    <source>
        <dbReference type="Proteomes" id="UP000075883"/>
    </source>
</evidence>
<keyword evidence="2" id="KW-1185">Reference proteome</keyword>
<dbReference type="EMBL" id="AXCM01001675">
    <property type="status" value="NOT_ANNOTATED_CDS"/>
    <property type="molecule type" value="Genomic_DNA"/>
</dbReference>
<dbReference type="EnsemblMetazoa" id="ACUA019413-RA">
    <property type="protein sequence ID" value="ACUA019413-PA"/>
    <property type="gene ID" value="ACUA019413"/>
</dbReference>
<reference evidence="2" key="1">
    <citation type="submission" date="2013-09" db="EMBL/GenBank/DDBJ databases">
        <title>The Genome Sequence of Anopheles culicifacies species A.</title>
        <authorList>
            <consortium name="The Broad Institute Genomics Platform"/>
            <person name="Neafsey D.E."/>
            <person name="Besansky N."/>
            <person name="Howell P."/>
            <person name="Walton C."/>
            <person name="Young S.K."/>
            <person name="Zeng Q."/>
            <person name="Gargeya S."/>
            <person name="Fitzgerald M."/>
            <person name="Haas B."/>
            <person name="Abouelleil A."/>
            <person name="Allen A.W."/>
            <person name="Alvarado L."/>
            <person name="Arachchi H.M."/>
            <person name="Berlin A.M."/>
            <person name="Chapman S.B."/>
            <person name="Gainer-Dewar J."/>
            <person name="Goldberg J."/>
            <person name="Griggs A."/>
            <person name="Gujja S."/>
            <person name="Hansen M."/>
            <person name="Howarth C."/>
            <person name="Imamovic A."/>
            <person name="Ireland A."/>
            <person name="Larimer J."/>
            <person name="McCowan C."/>
            <person name="Murphy C."/>
            <person name="Pearson M."/>
            <person name="Poon T.W."/>
            <person name="Priest M."/>
            <person name="Roberts A."/>
            <person name="Saif S."/>
            <person name="Shea T."/>
            <person name="Sisk P."/>
            <person name="Sykes S."/>
            <person name="Wortman J."/>
            <person name="Nusbaum C."/>
            <person name="Birren B."/>
        </authorList>
    </citation>
    <scope>NUCLEOTIDE SEQUENCE [LARGE SCALE GENOMIC DNA]</scope>
    <source>
        <strain evidence="2">A-37</strain>
    </source>
</reference>
<organism evidence="1 2">
    <name type="scientific">Anopheles culicifacies</name>
    <dbReference type="NCBI Taxonomy" id="139723"/>
    <lineage>
        <taxon>Eukaryota</taxon>
        <taxon>Metazoa</taxon>
        <taxon>Ecdysozoa</taxon>
        <taxon>Arthropoda</taxon>
        <taxon>Hexapoda</taxon>
        <taxon>Insecta</taxon>
        <taxon>Pterygota</taxon>
        <taxon>Neoptera</taxon>
        <taxon>Endopterygota</taxon>
        <taxon>Diptera</taxon>
        <taxon>Nematocera</taxon>
        <taxon>Culicoidea</taxon>
        <taxon>Culicidae</taxon>
        <taxon>Anophelinae</taxon>
        <taxon>Anopheles</taxon>
        <taxon>culicifacies species complex</taxon>
    </lineage>
</organism>
<dbReference type="VEuPathDB" id="VectorBase:ACUA019413"/>
<evidence type="ECO:0000313" key="1">
    <source>
        <dbReference type="EnsemblMetazoa" id="ACUA019413-PA"/>
    </source>
</evidence>
<dbReference type="AlphaFoldDB" id="A0A182MIZ9"/>
<dbReference type="Proteomes" id="UP000075883">
    <property type="component" value="Unassembled WGS sequence"/>
</dbReference>